<evidence type="ECO:0000313" key="1">
    <source>
        <dbReference type="EMBL" id="CZT07649.1"/>
    </source>
</evidence>
<gene>
    <name evidence="1" type="ORF">RAG0_13025</name>
</gene>
<accession>A0A1E1LD41</accession>
<evidence type="ECO:0000313" key="2">
    <source>
        <dbReference type="Proteomes" id="UP000178912"/>
    </source>
</evidence>
<organism evidence="1 2">
    <name type="scientific">Rhynchosporium agropyri</name>
    <dbReference type="NCBI Taxonomy" id="914238"/>
    <lineage>
        <taxon>Eukaryota</taxon>
        <taxon>Fungi</taxon>
        <taxon>Dikarya</taxon>
        <taxon>Ascomycota</taxon>
        <taxon>Pezizomycotina</taxon>
        <taxon>Leotiomycetes</taxon>
        <taxon>Helotiales</taxon>
        <taxon>Ploettnerulaceae</taxon>
        <taxon>Rhynchosporium</taxon>
    </lineage>
</organism>
<dbReference type="EMBL" id="FJUX01000098">
    <property type="protein sequence ID" value="CZT07649.1"/>
    <property type="molecule type" value="Genomic_DNA"/>
</dbReference>
<sequence length="282" mass="30620">MTSALNMAIYASFRAIQAPERLGTSMSDLLGAPNENDSENLRFVEKWFQNAVKAASAPGGLLIHCSDNHLMPIDTVNRKYRDIEKKYTMTAPQTPGIMTDNACGNQIAAFAYAIGLQQVMVLCSDSPKGALMTNTGVTLDIWRQAGNLKEQTVVVNKGIDALRMFLSTKILHELMHVAADWDRGISLVPSQFPGILPDKVNGEPVGELYEYTPISGKKRGSKVATSAPNPNNLRHNADSMALLAASWYLPAYGWANGECATIGKARQAPLEYPDMPKPPGPS</sequence>
<evidence type="ECO:0008006" key="3">
    <source>
        <dbReference type="Google" id="ProtNLM"/>
    </source>
</evidence>
<name>A0A1E1LD41_9HELO</name>
<keyword evidence="2" id="KW-1185">Reference proteome</keyword>
<reference evidence="2" key="1">
    <citation type="submission" date="2016-03" db="EMBL/GenBank/DDBJ databases">
        <authorList>
            <person name="Guldener U."/>
        </authorList>
    </citation>
    <scope>NUCLEOTIDE SEQUENCE [LARGE SCALE GENOMIC DNA]</scope>
    <source>
        <strain evidence="2">04CH-RAC-A.6.1</strain>
    </source>
</reference>
<proteinExistence type="predicted"/>
<dbReference type="Proteomes" id="UP000178912">
    <property type="component" value="Unassembled WGS sequence"/>
</dbReference>
<protein>
    <recommendedName>
        <fullName evidence="3">Lysine-specific metallo-endopeptidase domain-containing protein</fullName>
    </recommendedName>
</protein>
<dbReference type="AlphaFoldDB" id="A0A1E1LD41"/>
<dbReference type="OrthoDB" id="5345836at2759"/>